<dbReference type="Pfam" id="PF02627">
    <property type="entry name" value="CMD"/>
    <property type="match status" value="1"/>
</dbReference>
<reference evidence="3" key="1">
    <citation type="submission" date="2017-04" db="EMBL/GenBank/DDBJ databases">
        <authorList>
            <person name="Varghese N."/>
            <person name="Submissions S."/>
        </authorList>
    </citation>
    <scope>NUCLEOTIDE SEQUENCE [LARGE SCALE GENOMIC DNA]</scope>
    <source>
        <strain evidence="3">LMG 29540</strain>
    </source>
</reference>
<dbReference type="NCBIfam" id="TIGR00778">
    <property type="entry name" value="ahpD_dom"/>
    <property type="match status" value="1"/>
</dbReference>
<sequence>MEQRLDFYKANPAVIKAMLGLEECLGKSALEKSLTELVRLRASQINGCAFCVDMHTSDARKGGETDRRLATVVAWRETPFFTDRERAALEWTEALTLVSHDHVPDAVWNAVRPHFSDQELADLTLLVSTINAWNRFAIAFRKMPA</sequence>
<dbReference type="Gene3D" id="1.20.1290.10">
    <property type="entry name" value="AhpD-like"/>
    <property type="match status" value="1"/>
</dbReference>
<dbReference type="PANTHER" id="PTHR34846:SF10">
    <property type="entry name" value="CYTOPLASMIC PROTEIN"/>
    <property type="match status" value="1"/>
</dbReference>
<keyword evidence="3" id="KW-1185">Reference proteome</keyword>
<protein>
    <submittedName>
        <fullName evidence="2">Alkylhydroperoxidase AhpD family core domain-containing protein</fullName>
    </submittedName>
</protein>
<dbReference type="InterPro" id="IPR004675">
    <property type="entry name" value="AhpD_core"/>
</dbReference>
<evidence type="ECO:0000313" key="3">
    <source>
        <dbReference type="Proteomes" id="UP000193228"/>
    </source>
</evidence>
<feature type="domain" description="Carboxymuconolactone decarboxylase-like" evidence="1">
    <location>
        <begin position="19"/>
        <end position="94"/>
    </location>
</feature>
<organism evidence="2 3">
    <name type="scientific">Paraburkholderia susongensis</name>
    <dbReference type="NCBI Taxonomy" id="1515439"/>
    <lineage>
        <taxon>Bacteria</taxon>
        <taxon>Pseudomonadati</taxon>
        <taxon>Pseudomonadota</taxon>
        <taxon>Betaproteobacteria</taxon>
        <taxon>Burkholderiales</taxon>
        <taxon>Burkholderiaceae</taxon>
        <taxon>Paraburkholderia</taxon>
    </lineage>
</organism>
<keyword evidence="2" id="KW-0575">Peroxidase</keyword>
<proteinExistence type="predicted"/>
<dbReference type="GO" id="GO:0051920">
    <property type="term" value="F:peroxiredoxin activity"/>
    <property type="evidence" value="ECO:0007669"/>
    <property type="project" value="InterPro"/>
</dbReference>
<dbReference type="RefSeq" id="WP_085480237.1">
    <property type="nucleotide sequence ID" value="NZ_FXAT01000001.1"/>
</dbReference>
<name>A0A1X7HV25_9BURK</name>
<dbReference type="InterPro" id="IPR029032">
    <property type="entry name" value="AhpD-like"/>
</dbReference>
<accession>A0A1X7HV25</accession>
<evidence type="ECO:0000313" key="2">
    <source>
        <dbReference type="EMBL" id="SMG05860.1"/>
    </source>
</evidence>
<keyword evidence="2" id="KW-0560">Oxidoreductase</keyword>
<dbReference type="InterPro" id="IPR003779">
    <property type="entry name" value="CMD-like"/>
</dbReference>
<dbReference type="Proteomes" id="UP000193228">
    <property type="component" value="Unassembled WGS sequence"/>
</dbReference>
<dbReference type="AlphaFoldDB" id="A0A1X7HV25"/>
<dbReference type="SUPFAM" id="SSF69118">
    <property type="entry name" value="AhpD-like"/>
    <property type="match status" value="1"/>
</dbReference>
<dbReference type="EMBL" id="FXAT01000001">
    <property type="protein sequence ID" value="SMG05860.1"/>
    <property type="molecule type" value="Genomic_DNA"/>
</dbReference>
<dbReference type="PANTHER" id="PTHR34846">
    <property type="entry name" value="4-CARBOXYMUCONOLACTONE DECARBOXYLASE FAMILY PROTEIN (AFU_ORTHOLOGUE AFUA_6G11590)"/>
    <property type="match status" value="1"/>
</dbReference>
<dbReference type="OrthoDB" id="9801997at2"/>
<dbReference type="STRING" id="1515439.SAMN06265784_10120"/>
<gene>
    <name evidence="2" type="ORF">SAMN06265784_10120</name>
</gene>
<evidence type="ECO:0000259" key="1">
    <source>
        <dbReference type="Pfam" id="PF02627"/>
    </source>
</evidence>